<evidence type="ECO:0000256" key="5">
    <source>
        <dbReference type="ARBA" id="ARBA00022692"/>
    </source>
</evidence>
<dbReference type="PRINTS" id="PR01095">
    <property type="entry name" value="TASKCHANNEL"/>
</dbReference>
<gene>
    <name evidence="15" type="ORF">PLOB_00041270</name>
</gene>
<dbReference type="InterPro" id="IPR003280">
    <property type="entry name" value="2pore_dom_K_chnl"/>
</dbReference>
<evidence type="ECO:0000256" key="4">
    <source>
        <dbReference type="ARBA" id="ARBA00022538"/>
    </source>
</evidence>
<evidence type="ECO:0000313" key="15">
    <source>
        <dbReference type="EMBL" id="CAH3140491.1"/>
    </source>
</evidence>
<protein>
    <recommendedName>
        <fullName evidence="14">Potassium channel domain-containing protein</fullName>
    </recommendedName>
</protein>
<evidence type="ECO:0000256" key="13">
    <source>
        <dbReference type="SAM" id="Phobius"/>
    </source>
</evidence>
<feature type="domain" description="Potassium channel" evidence="14">
    <location>
        <begin position="73"/>
        <end position="134"/>
    </location>
</feature>
<reference evidence="15 16" key="1">
    <citation type="submission" date="2022-05" db="EMBL/GenBank/DDBJ databases">
        <authorList>
            <consortium name="Genoscope - CEA"/>
            <person name="William W."/>
        </authorList>
    </citation>
    <scope>NUCLEOTIDE SEQUENCE [LARGE SCALE GENOMIC DNA]</scope>
</reference>
<keyword evidence="6" id="KW-0631">Potassium channel</keyword>
<feature type="transmembrane region" description="Helical" evidence="13">
    <location>
        <begin position="221"/>
        <end position="245"/>
    </location>
</feature>
<evidence type="ECO:0000256" key="12">
    <source>
        <dbReference type="RuleBase" id="RU003857"/>
    </source>
</evidence>
<evidence type="ECO:0000256" key="1">
    <source>
        <dbReference type="ARBA" id="ARBA00004141"/>
    </source>
</evidence>
<evidence type="ECO:0000256" key="11">
    <source>
        <dbReference type="ARBA" id="ARBA00023303"/>
    </source>
</evidence>
<dbReference type="SUPFAM" id="SSF81324">
    <property type="entry name" value="Voltage-gated potassium channels"/>
    <property type="match status" value="2"/>
</dbReference>
<dbReference type="InterPro" id="IPR003092">
    <property type="entry name" value="2pore_dom_K_chnl_TASK"/>
</dbReference>
<evidence type="ECO:0000313" key="16">
    <source>
        <dbReference type="Proteomes" id="UP001159405"/>
    </source>
</evidence>
<feature type="transmembrane region" description="Helical" evidence="13">
    <location>
        <begin position="168"/>
        <end position="188"/>
    </location>
</feature>
<dbReference type="InterPro" id="IPR013099">
    <property type="entry name" value="K_chnl_dom"/>
</dbReference>
<organism evidence="15 16">
    <name type="scientific">Porites lobata</name>
    <dbReference type="NCBI Taxonomy" id="104759"/>
    <lineage>
        <taxon>Eukaryota</taxon>
        <taxon>Metazoa</taxon>
        <taxon>Cnidaria</taxon>
        <taxon>Anthozoa</taxon>
        <taxon>Hexacorallia</taxon>
        <taxon>Scleractinia</taxon>
        <taxon>Fungiina</taxon>
        <taxon>Poritidae</taxon>
        <taxon>Porites</taxon>
    </lineage>
</organism>
<keyword evidence="10 13" id="KW-0472">Membrane</keyword>
<keyword evidence="11 12" id="KW-0407">Ion channel</keyword>
<accession>A0ABN8PDG1</accession>
<proteinExistence type="inferred from homology"/>
<evidence type="ECO:0000256" key="7">
    <source>
        <dbReference type="ARBA" id="ARBA00022958"/>
    </source>
</evidence>
<sequence length="298" mass="33391">MEEAPLRKLLLHLIGFSIYVLIGGAVFMQIEKEEDQNAAEQTLDDVVLKWMKTCNISRENVTNMLQDFRSLKENGYKPSWSFINSVYFVLQLLTTIGYGNITPATDVGQVFTIIYAFPGIPITLLALRAVGKLVNIGLKKANRPLHRKRHGMACPETQCPFLEKANMCINLCCFVLTWVVVTTVQARLEPEKSVVFIVYSMFVTYSTVGFGDFIPFEKHKSIFIVFVLPGLSFLSGLIDSVVAYLEKSNVLGKRCYKCVSYLGVKMKAKKARINSAVAVKAQENQDTVETDINAEHAV</sequence>
<keyword evidence="8 13" id="KW-1133">Transmembrane helix</keyword>
<dbReference type="Gene3D" id="1.10.287.70">
    <property type="match status" value="1"/>
</dbReference>
<evidence type="ECO:0000256" key="9">
    <source>
        <dbReference type="ARBA" id="ARBA00023065"/>
    </source>
</evidence>
<evidence type="ECO:0000256" key="10">
    <source>
        <dbReference type="ARBA" id="ARBA00023136"/>
    </source>
</evidence>
<dbReference type="Proteomes" id="UP001159405">
    <property type="component" value="Unassembled WGS sequence"/>
</dbReference>
<evidence type="ECO:0000256" key="8">
    <source>
        <dbReference type="ARBA" id="ARBA00022989"/>
    </source>
</evidence>
<keyword evidence="16" id="KW-1185">Reference proteome</keyword>
<comment type="caution">
    <text evidence="15">The sequence shown here is derived from an EMBL/GenBank/DDBJ whole genome shotgun (WGS) entry which is preliminary data.</text>
</comment>
<feature type="transmembrane region" description="Helical" evidence="13">
    <location>
        <begin position="79"/>
        <end position="98"/>
    </location>
</feature>
<keyword evidence="9 12" id="KW-0406">Ion transport</keyword>
<name>A0ABN8PDG1_9CNID</name>
<feature type="transmembrane region" description="Helical" evidence="13">
    <location>
        <begin position="6"/>
        <end position="27"/>
    </location>
</feature>
<evidence type="ECO:0000259" key="14">
    <source>
        <dbReference type="Pfam" id="PF07885"/>
    </source>
</evidence>
<keyword evidence="3 12" id="KW-0813">Transport</keyword>
<dbReference type="Pfam" id="PF07885">
    <property type="entry name" value="Ion_trans_2"/>
    <property type="match status" value="2"/>
</dbReference>
<dbReference type="PANTHER" id="PTHR11003:SF345">
    <property type="entry name" value="TWIK FAMILY OF POTASSIUM CHANNELS PROTEIN 18"/>
    <property type="match status" value="1"/>
</dbReference>
<feature type="transmembrane region" description="Helical" evidence="13">
    <location>
        <begin position="194"/>
        <end position="214"/>
    </location>
</feature>
<comment type="similarity">
    <text evidence="2 12">Belongs to the two pore domain potassium channel (TC 1.A.1.8) family.</text>
</comment>
<keyword evidence="4" id="KW-0633">Potassium transport</keyword>
<keyword evidence="5 12" id="KW-0812">Transmembrane</keyword>
<feature type="transmembrane region" description="Helical" evidence="13">
    <location>
        <begin position="110"/>
        <end position="130"/>
    </location>
</feature>
<keyword evidence="7" id="KW-0630">Potassium</keyword>
<dbReference type="PANTHER" id="PTHR11003">
    <property type="entry name" value="POTASSIUM CHANNEL, SUBFAMILY K"/>
    <property type="match status" value="1"/>
</dbReference>
<evidence type="ECO:0000256" key="3">
    <source>
        <dbReference type="ARBA" id="ARBA00022448"/>
    </source>
</evidence>
<feature type="domain" description="Potassium channel" evidence="14">
    <location>
        <begin position="176"/>
        <end position="246"/>
    </location>
</feature>
<evidence type="ECO:0000256" key="6">
    <source>
        <dbReference type="ARBA" id="ARBA00022826"/>
    </source>
</evidence>
<dbReference type="EMBL" id="CALNXK010000064">
    <property type="protein sequence ID" value="CAH3140491.1"/>
    <property type="molecule type" value="Genomic_DNA"/>
</dbReference>
<evidence type="ECO:0000256" key="2">
    <source>
        <dbReference type="ARBA" id="ARBA00006666"/>
    </source>
</evidence>
<comment type="subcellular location">
    <subcellularLocation>
        <location evidence="1">Membrane</location>
        <topology evidence="1">Multi-pass membrane protein</topology>
    </subcellularLocation>
</comment>
<dbReference type="PRINTS" id="PR01333">
    <property type="entry name" value="2POREKCHANEL"/>
</dbReference>